<dbReference type="AlphaFoldDB" id="A0A0F9SYR7"/>
<proteinExistence type="predicted"/>
<comment type="caution">
    <text evidence="2">The sequence shown here is derived from an EMBL/GenBank/DDBJ whole genome shotgun (WGS) entry which is preliminary data.</text>
</comment>
<evidence type="ECO:0000256" key="1">
    <source>
        <dbReference type="SAM" id="MobiDB-lite"/>
    </source>
</evidence>
<sequence>MAGPSVVSGIAGGALNVPGSRPLPQQGGGRFLEFARMMAQVKGNKETKARQDAADIIQAIKMGLPVDPEDAKKKLEKGFNVKFMEGEQLNDYLNRLEGKGQQKQGAPAAPVPQSVTAQDVTKLGAIAQPMAGAQAATPPSRNAATKAPGGGVVKGATSPGTGTVEKLFTQAQDNPMEKFGALSPLYEGAISQQQMQQAQAQLLTEQTNAHRAALQGDEVMAGRFILLTKGQMDDSTMRAIRGFYGDSDEGRSKAFDFALGNELPVQKAERLSRVQVAMMGNENFMGRFKSPADAARFAKSIVETGVAPADISYKRSYAEMAQESATAQVLMEAGLDGKRAFAAAEMQTAGIPISEALPEGMKSLTMIRMETARLQAQAALASYAADIAKIEAARAEAKNKDFFNRFDSMVAAKRAGIDIGEGVETQLINELAQRSNMKVERSKSVWRHFWGAEFVRKPSLTDEERKRLQGRFAGDQLPGAPPQPGLGERVGAGLQMIGDTLGITSDEARARKARRERAAGHQ</sequence>
<organism evidence="2">
    <name type="scientific">marine sediment metagenome</name>
    <dbReference type="NCBI Taxonomy" id="412755"/>
    <lineage>
        <taxon>unclassified sequences</taxon>
        <taxon>metagenomes</taxon>
        <taxon>ecological metagenomes</taxon>
    </lineage>
</organism>
<feature type="compositionally biased region" description="Basic and acidic residues" evidence="1">
    <location>
        <begin position="506"/>
        <end position="522"/>
    </location>
</feature>
<dbReference type="EMBL" id="LAZR01002110">
    <property type="protein sequence ID" value="KKN34353.1"/>
    <property type="molecule type" value="Genomic_DNA"/>
</dbReference>
<feature type="region of interest" description="Disordered" evidence="1">
    <location>
        <begin position="503"/>
        <end position="522"/>
    </location>
</feature>
<name>A0A0F9SYR7_9ZZZZ</name>
<protein>
    <submittedName>
        <fullName evidence="2">Uncharacterized protein</fullName>
    </submittedName>
</protein>
<accession>A0A0F9SYR7</accession>
<evidence type="ECO:0000313" key="2">
    <source>
        <dbReference type="EMBL" id="KKN34353.1"/>
    </source>
</evidence>
<feature type="region of interest" description="Disordered" evidence="1">
    <location>
        <begin position="133"/>
        <end position="158"/>
    </location>
</feature>
<reference evidence="2" key="1">
    <citation type="journal article" date="2015" name="Nature">
        <title>Complex archaea that bridge the gap between prokaryotes and eukaryotes.</title>
        <authorList>
            <person name="Spang A."/>
            <person name="Saw J.H."/>
            <person name="Jorgensen S.L."/>
            <person name="Zaremba-Niedzwiedzka K."/>
            <person name="Martijn J."/>
            <person name="Lind A.E."/>
            <person name="van Eijk R."/>
            <person name="Schleper C."/>
            <person name="Guy L."/>
            <person name="Ettema T.J."/>
        </authorList>
    </citation>
    <scope>NUCLEOTIDE SEQUENCE</scope>
</reference>
<gene>
    <name evidence="2" type="ORF">LCGC14_0794440</name>
</gene>